<sequence length="35" mass="3733">MEGWAAGFTEASRCACHDEDRESNGGMASNVTERG</sequence>
<evidence type="ECO:0000313" key="1">
    <source>
        <dbReference type="EMBL" id="KAF7826199.1"/>
    </source>
</evidence>
<name>A0A834TYA0_9FABA</name>
<evidence type="ECO:0000313" key="2">
    <source>
        <dbReference type="Proteomes" id="UP000634136"/>
    </source>
</evidence>
<dbReference type="Proteomes" id="UP000634136">
    <property type="component" value="Unassembled WGS sequence"/>
</dbReference>
<proteinExistence type="predicted"/>
<keyword evidence="2" id="KW-1185">Reference proteome</keyword>
<accession>A0A834TYA0</accession>
<reference evidence="1" key="1">
    <citation type="submission" date="2020-09" db="EMBL/GenBank/DDBJ databases">
        <title>Genome-Enabled Discovery of Anthraquinone Biosynthesis in Senna tora.</title>
        <authorList>
            <person name="Kang S.-H."/>
            <person name="Pandey R.P."/>
            <person name="Lee C.-M."/>
            <person name="Sim J.-S."/>
            <person name="Jeong J.-T."/>
            <person name="Choi B.-S."/>
            <person name="Jung M."/>
            <person name="Ginzburg D."/>
            <person name="Zhao K."/>
            <person name="Won S.Y."/>
            <person name="Oh T.-J."/>
            <person name="Yu Y."/>
            <person name="Kim N.-H."/>
            <person name="Lee O.R."/>
            <person name="Lee T.-H."/>
            <person name="Bashyal P."/>
            <person name="Kim T.-S."/>
            <person name="Lee W.-H."/>
            <person name="Kawkins C."/>
            <person name="Kim C.-K."/>
            <person name="Kim J.S."/>
            <person name="Ahn B.O."/>
            <person name="Rhee S.Y."/>
            <person name="Sohng J.K."/>
        </authorList>
    </citation>
    <scope>NUCLEOTIDE SEQUENCE</scope>
    <source>
        <tissue evidence="1">Leaf</tissue>
    </source>
</reference>
<comment type="caution">
    <text evidence="1">The sequence shown here is derived from an EMBL/GenBank/DDBJ whole genome shotgun (WGS) entry which is preliminary data.</text>
</comment>
<protein>
    <submittedName>
        <fullName evidence="1">Uncharacterized protein</fullName>
    </submittedName>
</protein>
<organism evidence="1 2">
    <name type="scientific">Senna tora</name>
    <dbReference type="NCBI Taxonomy" id="362788"/>
    <lineage>
        <taxon>Eukaryota</taxon>
        <taxon>Viridiplantae</taxon>
        <taxon>Streptophyta</taxon>
        <taxon>Embryophyta</taxon>
        <taxon>Tracheophyta</taxon>
        <taxon>Spermatophyta</taxon>
        <taxon>Magnoliopsida</taxon>
        <taxon>eudicotyledons</taxon>
        <taxon>Gunneridae</taxon>
        <taxon>Pentapetalae</taxon>
        <taxon>rosids</taxon>
        <taxon>fabids</taxon>
        <taxon>Fabales</taxon>
        <taxon>Fabaceae</taxon>
        <taxon>Caesalpinioideae</taxon>
        <taxon>Cassia clade</taxon>
        <taxon>Senna</taxon>
    </lineage>
</organism>
<dbReference type="AlphaFoldDB" id="A0A834TYA0"/>
<dbReference type="EMBL" id="JAAIUW010000006">
    <property type="protein sequence ID" value="KAF7826199.1"/>
    <property type="molecule type" value="Genomic_DNA"/>
</dbReference>
<gene>
    <name evidence="1" type="ORF">G2W53_017363</name>
</gene>